<feature type="compositionally biased region" description="Basic and acidic residues" evidence="1">
    <location>
        <begin position="93"/>
        <end position="106"/>
    </location>
</feature>
<feature type="domain" description="Proteasome activator complex subunit 4 C-terminal" evidence="2">
    <location>
        <begin position="256"/>
        <end position="341"/>
    </location>
</feature>
<dbReference type="GO" id="GO:0010499">
    <property type="term" value="P:proteasomal ubiquitin-independent protein catabolic process"/>
    <property type="evidence" value="ECO:0007669"/>
    <property type="project" value="TreeGrafter"/>
</dbReference>
<proteinExistence type="predicted"/>
<dbReference type="PANTHER" id="PTHR32170:SF3">
    <property type="entry name" value="PROTEASOME ACTIVATOR COMPLEX SUBUNIT 4"/>
    <property type="match status" value="1"/>
</dbReference>
<evidence type="ECO:0000256" key="1">
    <source>
        <dbReference type="SAM" id="MobiDB-lite"/>
    </source>
</evidence>
<organism evidence="3">
    <name type="scientific">Anisakis simplex</name>
    <name type="common">Herring worm</name>
    <dbReference type="NCBI Taxonomy" id="6269"/>
    <lineage>
        <taxon>Eukaryota</taxon>
        <taxon>Metazoa</taxon>
        <taxon>Ecdysozoa</taxon>
        <taxon>Nematoda</taxon>
        <taxon>Chromadorea</taxon>
        <taxon>Rhabditida</taxon>
        <taxon>Spirurina</taxon>
        <taxon>Ascaridomorpha</taxon>
        <taxon>Ascaridoidea</taxon>
        <taxon>Anisakidae</taxon>
        <taxon>Anisakis</taxon>
        <taxon>Anisakis simplex complex</taxon>
    </lineage>
</organism>
<accession>A0A0M3KBV9</accession>
<dbReference type="GO" id="GO:0005829">
    <property type="term" value="C:cytosol"/>
    <property type="evidence" value="ECO:0007669"/>
    <property type="project" value="TreeGrafter"/>
</dbReference>
<dbReference type="InterPro" id="IPR011989">
    <property type="entry name" value="ARM-like"/>
</dbReference>
<feature type="compositionally biased region" description="Low complexity" evidence="1">
    <location>
        <begin position="107"/>
        <end position="116"/>
    </location>
</feature>
<protein>
    <submittedName>
        <fullName evidence="3">Proteasome activator complex subunit 4 (inferred by orthology to a human protein)</fullName>
    </submittedName>
</protein>
<dbReference type="InterPro" id="IPR035309">
    <property type="entry name" value="PSME4"/>
</dbReference>
<dbReference type="Gene3D" id="1.25.10.10">
    <property type="entry name" value="Leucine-rich Repeat Variant"/>
    <property type="match status" value="1"/>
</dbReference>
<dbReference type="WBParaSite" id="ASIM_0001845601-mRNA-1">
    <property type="protein sequence ID" value="ASIM_0001845601-mRNA-1"/>
    <property type="gene ID" value="ASIM_0001845601"/>
</dbReference>
<sequence>LQGALNQCEWRVTELWSRLMKLCEPAMMESYQNMRERIGSCIATIVWFDLADLYVDPQVPKKFHPPRLANIMADINSMMEILWSEVAEAKRTEEECMETDGTHEHTSNNNTNNHNSSSDEEGDRKKVRGVNDEELKKSCRYQLRQGMSQTMITSANVSMVISGARELASSSSCWWKAKVSLLKYLQVAIFSNLFVFLEHRPALKQIFFALLLDERLEVRETAAESISGLLHCHFFDVDDSLIKKFCSWSRAENGPKRHAGVLALSAVVQAYPYTVPPILPNALMQLCRHATDKQPMQGTVKKALSEFKRTHQDCWHEHKTQFSEDQLAILTDLLVSPNYYV</sequence>
<dbReference type="InterPro" id="IPR016024">
    <property type="entry name" value="ARM-type_fold"/>
</dbReference>
<dbReference type="AlphaFoldDB" id="A0A0M3KBV9"/>
<feature type="region of interest" description="Disordered" evidence="1">
    <location>
        <begin position="93"/>
        <end position="129"/>
    </location>
</feature>
<dbReference type="GO" id="GO:0005634">
    <property type="term" value="C:nucleus"/>
    <property type="evidence" value="ECO:0007669"/>
    <property type="project" value="TreeGrafter"/>
</dbReference>
<dbReference type="InterPro" id="IPR021843">
    <property type="entry name" value="PSME4_C"/>
</dbReference>
<dbReference type="PANTHER" id="PTHR32170">
    <property type="entry name" value="PROTEASOME ACTIVATOR COMPLEX SUBUNIT 4"/>
    <property type="match status" value="1"/>
</dbReference>
<dbReference type="GO" id="GO:0016504">
    <property type="term" value="F:peptidase activator activity"/>
    <property type="evidence" value="ECO:0007669"/>
    <property type="project" value="InterPro"/>
</dbReference>
<dbReference type="GO" id="GO:0070628">
    <property type="term" value="F:proteasome binding"/>
    <property type="evidence" value="ECO:0007669"/>
    <property type="project" value="InterPro"/>
</dbReference>
<reference evidence="3" key="1">
    <citation type="submission" date="2017-02" db="UniProtKB">
        <authorList>
            <consortium name="WormBaseParasite"/>
        </authorList>
    </citation>
    <scope>IDENTIFICATION</scope>
</reference>
<name>A0A0M3KBV9_ANISI</name>
<evidence type="ECO:0000313" key="3">
    <source>
        <dbReference type="WBParaSite" id="ASIM_0001845601-mRNA-1"/>
    </source>
</evidence>
<evidence type="ECO:0000259" key="2">
    <source>
        <dbReference type="Pfam" id="PF11919"/>
    </source>
</evidence>
<dbReference type="SUPFAM" id="SSF48371">
    <property type="entry name" value="ARM repeat"/>
    <property type="match status" value="1"/>
</dbReference>
<dbReference type="Pfam" id="PF11919">
    <property type="entry name" value="PSME4_C"/>
    <property type="match status" value="1"/>
</dbReference>